<dbReference type="AlphaFoldDB" id="A0A5N5LMZ9"/>
<dbReference type="PROSITE" id="PS50011">
    <property type="entry name" value="PROTEIN_KINASE_DOM"/>
    <property type="match status" value="1"/>
</dbReference>
<sequence length="114" mass="13262">MMQFYDYDDKDESYDVSGDDGVSPKDLDAMLFIQMEHCCYLLFHRKLDHLLEQSAISKIEVLKYFQGMVKGLDHIHGKKIIHGDLPRKNIFIDANNMIKVADFGLGFLFKLINF</sequence>
<evidence type="ECO:0000256" key="2">
    <source>
        <dbReference type="ARBA" id="ARBA00022741"/>
    </source>
</evidence>
<evidence type="ECO:0000256" key="1">
    <source>
        <dbReference type="ARBA" id="ARBA00022679"/>
    </source>
</evidence>
<evidence type="ECO:0000313" key="7">
    <source>
        <dbReference type="EMBL" id="KAB5543982.1"/>
    </source>
</evidence>
<accession>A0A5N5LMZ9</accession>
<keyword evidence="1" id="KW-0808">Transferase</keyword>
<dbReference type="GO" id="GO:0005634">
    <property type="term" value="C:nucleus"/>
    <property type="evidence" value="ECO:0007669"/>
    <property type="project" value="TreeGrafter"/>
</dbReference>
<dbReference type="SUPFAM" id="SSF56112">
    <property type="entry name" value="Protein kinase-like (PK-like)"/>
    <property type="match status" value="1"/>
</dbReference>
<dbReference type="PANTHER" id="PTHR11042:SF136">
    <property type="entry name" value="EIF-2-ALPHA KINASE GCN2"/>
    <property type="match status" value="1"/>
</dbReference>
<dbReference type="Pfam" id="PF00069">
    <property type="entry name" value="Pkinase"/>
    <property type="match status" value="1"/>
</dbReference>
<evidence type="ECO:0000256" key="4">
    <source>
        <dbReference type="ARBA" id="ARBA00022840"/>
    </source>
</evidence>
<keyword evidence="8" id="KW-1185">Reference proteome</keyword>
<dbReference type="GO" id="GO:0005829">
    <property type="term" value="C:cytosol"/>
    <property type="evidence" value="ECO:0007669"/>
    <property type="project" value="TreeGrafter"/>
</dbReference>
<keyword evidence="4" id="KW-0067">ATP-binding</keyword>
<feature type="domain" description="Protein kinase" evidence="6">
    <location>
        <begin position="1"/>
        <end position="114"/>
    </location>
</feature>
<protein>
    <recommendedName>
        <fullName evidence="6">Protein kinase domain-containing protein</fullName>
    </recommendedName>
</protein>
<dbReference type="PANTHER" id="PTHR11042">
    <property type="entry name" value="EUKARYOTIC TRANSLATION INITIATION FACTOR 2-ALPHA KINASE EIF2-ALPHA KINASE -RELATED"/>
    <property type="match status" value="1"/>
</dbReference>
<dbReference type="InterPro" id="IPR000719">
    <property type="entry name" value="Prot_kinase_dom"/>
</dbReference>
<keyword evidence="2" id="KW-0547">Nucleotide-binding</keyword>
<dbReference type="GO" id="GO:0005524">
    <property type="term" value="F:ATP binding"/>
    <property type="evidence" value="ECO:0007669"/>
    <property type="project" value="UniProtKB-KW"/>
</dbReference>
<gene>
    <name evidence="7" type="ORF">DKX38_012094</name>
</gene>
<organism evidence="7 8">
    <name type="scientific">Salix brachista</name>
    <dbReference type="NCBI Taxonomy" id="2182728"/>
    <lineage>
        <taxon>Eukaryota</taxon>
        <taxon>Viridiplantae</taxon>
        <taxon>Streptophyta</taxon>
        <taxon>Embryophyta</taxon>
        <taxon>Tracheophyta</taxon>
        <taxon>Spermatophyta</taxon>
        <taxon>Magnoliopsida</taxon>
        <taxon>eudicotyledons</taxon>
        <taxon>Gunneridae</taxon>
        <taxon>Pentapetalae</taxon>
        <taxon>rosids</taxon>
        <taxon>fabids</taxon>
        <taxon>Malpighiales</taxon>
        <taxon>Salicaceae</taxon>
        <taxon>Saliceae</taxon>
        <taxon>Salix</taxon>
    </lineage>
</organism>
<feature type="region of interest" description="Disordered" evidence="5">
    <location>
        <begin position="1"/>
        <end position="20"/>
    </location>
</feature>
<comment type="caution">
    <text evidence="7">The sequence shown here is derived from an EMBL/GenBank/DDBJ whole genome shotgun (WGS) entry which is preliminary data.</text>
</comment>
<dbReference type="Proteomes" id="UP000326939">
    <property type="component" value="Chromosome 8"/>
</dbReference>
<evidence type="ECO:0000313" key="8">
    <source>
        <dbReference type="Proteomes" id="UP000326939"/>
    </source>
</evidence>
<dbReference type="Gene3D" id="1.10.510.10">
    <property type="entry name" value="Transferase(Phosphotransferase) domain 1"/>
    <property type="match status" value="1"/>
</dbReference>
<proteinExistence type="predicted"/>
<evidence type="ECO:0000256" key="5">
    <source>
        <dbReference type="SAM" id="MobiDB-lite"/>
    </source>
</evidence>
<evidence type="ECO:0000259" key="6">
    <source>
        <dbReference type="PROSITE" id="PS50011"/>
    </source>
</evidence>
<keyword evidence="3" id="KW-0418">Kinase</keyword>
<reference evidence="8" key="1">
    <citation type="journal article" date="2019" name="Gigascience">
        <title>De novo genome assembly of the endangered Acer yangbiense, a plant species with extremely small populations endemic to Yunnan Province, China.</title>
        <authorList>
            <person name="Yang J."/>
            <person name="Wariss H.M."/>
            <person name="Tao L."/>
            <person name="Zhang R."/>
            <person name="Yun Q."/>
            <person name="Hollingsworth P."/>
            <person name="Dao Z."/>
            <person name="Luo G."/>
            <person name="Guo H."/>
            <person name="Ma Y."/>
            <person name="Sun W."/>
        </authorList>
    </citation>
    <scope>NUCLEOTIDE SEQUENCE [LARGE SCALE GENOMIC DNA]</scope>
    <source>
        <strain evidence="8">cv. br00</strain>
    </source>
</reference>
<dbReference type="InterPro" id="IPR050339">
    <property type="entry name" value="CC_SR_Kinase"/>
</dbReference>
<dbReference type="EMBL" id="VDCV01000008">
    <property type="protein sequence ID" value="KAB5543982.1"/>
    <property type="molecule type" value="Genomic_DNA"/>
</dbReference>
<evidence type="ECO:0000256" key="3">
    <source>
        <dbReference type="ARBA" id="ARBA00022777"/>
    </source>
</evidence>
<feature type="compositionally biased region" description="Acidic residues" evidence="5">
    <location>
        <begin position="1"/>
        <end position="18"/>
    </location>
</feature>
<name>A0A5N5LMZ9_9ROSI</name>
<dbReference type="InterPro" id="IPR011009">
    <property type="entry name" value="Kinase-like_dom_sf"/>
</dbReference>
<dbReference type="GO" id="GO:0004694">
    <property type="term" value="F:eukaryotic translation initiation factor 2alpha kinase activity"/>
    <property type="evidence" value="ECO:0007669"/>
    <property type="project" value="TreeGrafter"/>
</dbReference>